<dbReference type="OrthoDB" id="4865570at2"/>
<evidence type="ECO:0008006" key="3">
    <source>
        <dbReference type="Google" id="ProtNLM"/>
    </source>
</evidence>
<accession>A0A1Y2SPJ5</accession>
<dbReference type="InterPro" id="IPR053165">
    <property type="entry name" value="HSI-I_assembly_Hcp1"/>
</dbReference>
<dbReference type="EMBL" id="MUBK01000007">
    <property type="protein sequence ID" value="OTA20654.1"/>
    <property type="molecule type" value="Genomic_DNA"/>
</dbReference>
<dbReference type="PANTHER" id="PTHR36152">
    <property type="entry name" value="CYTOPLASMIC PROTEIN-RELATED"/>
    <property type="match status" value="1"/>
</dbReference>
<evidence type="ECO:0000313" key="2">
    <source>
        <dbReference type="Proteomes" id="UP000194204"/>
    </source>
</evidence>
<protein>
    <recommendedName>
        <fullName evidence="3">Type VI secretion system tube protein Hcp</fullName>
    </recommendedName>
</protein>
<dbReference type="PANTHER" id="PTHR36152:SF1">
    <property type="entry name" value="UBIQUITIN-LIKE DOMAIN-CONTAINING PROTEIN"/>
    <property type="match status" value="1"/>
</dbReference>
<dbReference type="Gene3D" id="2.30.110.20">
    <property type="entry name" value="Hcp1-like"/>
    <property type="match status" value="1"/>
</dbReference>
<dbReference type="SUPFAM" id="SSF141452">
    <property type="entry name" value="Hcp1-like"/>
    <property type="match status" value="1"/>
</dbReference>
<dbReference type="Pfam" id="PF05638">
    <property type="entry name" value="T6SS_HCP"/>
    <property type="match status" value="1"/>
</dbReference>
<name>A0A1Y2SPJ5_9GAMM</name>
<keyword evidence="2" id="KW-1185">Reference proteome</keyword>
<proteinExistence type="predicted"/>
<dbReference type="RefSeq" id="WP_086111987.1">
    <property type="nucleotide sequence ID" value="NZ_CAWNHF010000178.1"/>
</dbReference>
<dbReference type="AlphaFoldDB" id="A0A1Y2SPJ5"/>
<evidence type="ECO:0000313" key="1">
    <source>
        <dbReference type="EMBL" id="OTA20654.1"/>
    </source>
</evidence>
<dbReference type="Proteomes" id="UP000194204">
    <property type="component" value="Unassembled WGS sequence"/>
</dbReference>
<organism evidence="1 2">
    <name type="scientific">Xenorhabdus beddingii</name>
    <dbReference type="NCBI Taxonomy" id="40578"/>
    <lineage>
        <taxon>Bacteria</taxon>
        <taxon>Pseudomonadati</taxon>
        <taxon>Pseudomonadota</taxon>
        <taxon>Gammaproteobacteria</taxon>
        <taxon>Enterobacterales</taxon>
        <taxon>Morganellaceae</taxon>
        <taxon>Xenorhabdus</taxon>
    </lineage>
</organism>
<dbReference type="STRING" id="40578.Xbed_01182"/>
<comment type="caution">
    <text evidence="1">The sequence shown here is derived from an EMBL/GenBank/DDBJ whole genome shotgun (WGS) entry which is preliminary data.</text>
</comment>
<sequence>MSEPTCGYLEIKDIKGESRHTKYKDWIAVVSIEHTISNESSISQKQGLCAGTPFVNEIALKILYDKSSTALRGFLFKGKHAETAKLVCLRSSSGDEEVPFYTFDMKKVLITACHTNYTSLGPGKSVNDIFIKLSFEEYTENYIGQKFDGTAEAAISCGYNVSTKVIT</sequence>
<dbReference type="InterPro" id="IPR036624">
    <property type="entry name" value="Hcp1-lik_sf"/>
</dbReference>
<dbReference type="InterPro" id="IPR008514">
    <property type="entry name" value="T6SS_Hcp"/>
</dbReference>
<gene>
    <name evidence="1" type="ORF">Xbed_01182</name>
</gene>
<reference evidence="1 2" key="1">
    <citation type="submission" date="2017-01" db="EMBL/GenBank/DDBJ databases">
        <title>Deconstructing symbiosis and pathogenesis requirements using a combined genomic-metabolomic approach.</title>
        <authorList>
            <person name="Tobias N.J."/>
            <person name="Wolff H."/>
            <person name="Djahanschiri B."/>
            <person name="Ebersberger I."/>
            <person name="Bode H.B."/>
        </authorList>
    </citation>
    <scope>NUCLEOTIDE SEQUENCE [LARGE SCALE GENOMIC DNA]</scope>
    <source>
        <strain evidence="1 2">DSM 4764</strain>
    </source>
</reference>